<dbReference type="Proteomes" id="UP001056120">
    <property type="component" value="Linkage Group LG16"/>
</dbReference>
<name>A0ACB9FPL4_9ASTR</name>
<comment type="caution">
    <text evidence="1">The sequence shown here is derived from an EMBL/GenBank/DDBJ whole genome shotgun (WGS) entry which is preliminary data.</text>
</comment>
<proteinExistence type="predicted"/>
<evidence type="ECO:0000313" key="2">
    <source>
        <dbReference type="Proteomes" id="UP001056120"/>
    </source>
</evidence>
<organism evidence="1 2">
    <name type="scientific">Smallanthus sonchifolius</name>
    <dbReference type="NCBI Taxonomy" id="185202"/>
    <lineage>
        <taxon>Eukaryota</taxon>
        <taxon>Viridiplantae</taxon>
        <taxon>Streptophyta</taxon>
        <taxon>Embryophyta</taxon>
        <taxon>Tracheophyta</taxon>
        <taxon>Spermatophyta</taxon>
        <taxon>Magnoliopsida</taxon>
        <taxon>eudicotyledons</taxon>
        <taxon>Gunneridae</taxon>
        <taxon>Pentapetalae</taxon>
        <taxon>asterids</taxon>
        <taxon>campanulids</taxon>
        <taxon>Asterales</taxon>
        <taxon>Asteraceae</taxon>
        <taxon>Asteroideae</taxon>
        <taxon>Heliantheae alliance</taxon>
        <taxon>Millerieae</taxon>
        <taxon>Smallanthus</taxon>
    </lineage>
</organism>
<reference evidence="2" key="1">
    <citation type="journal article" date="2022" name="Mol. Ecol. Resour.">
        <title>The genomes of chicory, endive, great burdock and yacon provide insights into Asteraceae palaeo-polyploidization history and plant inulin production.</title>
        <authorList>
            <person name="Fan W."/>
            <person name="Wang S."/>
            <person name="Wang H."/>
            <person name="Wang A."/>
            <person name="Jiang F."/>
            <person name="Liu H."/>
            <person name="Zhao H."/>
            <person name="Xu D."/>
            <person name="Zhang Y."/>
        </authorList>
    </citation>
    <scope>NUCLEOTIDE SEQUENCE [LARGE SCALE GENOMIC DNA]</scope>
    <source>
        <strain evidence="2">cv. Yunnan</strain>
    </source>
</reference>
<dbReference type="EMBL" id="CM042033">
    <property type="protein sequence ID" value="KAI3773303.1"/>
    <property type="molecule type" value="Genomic_DNA"/>
</dbReference>
<reference evidence="1 2" key="2">
    <citation type="journal article" date="2022" name="Mol. Ecol. Resour.">
        <title>The genomes of chicory, endive, great burdock and yacon provide insights into Asteraceae paleo-polyploidization history and plant inulin production.</title>
        <authorList>
            <person name="Fan W."/>
            <person name="Wang S."/>
            <person name="Wang H."/>
            <person name="Wang A."/>
            <person name="Jiang F."/>
            <person name="Liu H."/>
            <person name="Zhao H."/>
            <person name="Xu D."/>
            <person name="Zhang Y."/>
        </authorList>
    </citation>
    <scope>NUCLEOTIDE SEQUENCE [LARGE SCALE GENOMIC DNA]</scope>
    <source>
        <strain evidence="2">cv. Yunnan</strain>
        <tissue evidence="1">Leaves</tissue>
    </source>
</reference>
<protein>
    <submittedName>
        <fullName evidence="1">Uncharacterized protein</fullName>
    </submittedName>
</protein>
<keyword evidence="2" id="KW-1185">Reference proteome</keyword>
<gene>
    <name evidence="1" type="ORF">L1987_47828</name>
</gene>
<sequence length="259" mass="29646">MRRLIPDETDPEYTAFLEDPQNYFLSALPSILQSTKYMAVVDTLSTHSPDEEYIGQRQQTDTWTGDATMVEAFYMFSTEIQRIEEEIERRNRDTSLKNRCGAGVLPYELLAPSSQPVMRVQSFEAPSAPESDAAFDFSSQVVSEVHPTAQSSSLSLRSSRPLPGRFDPNDRLARPLLSVISRRKVRMTSSHHAPYALGDTRATMGGTKGRDPARFPFFQTNKKEETKTTSSNLFKSHPCTYPNFDFYFHYFFNQRMFFL</sequence>
<accession>A0ACB9FPL4</accession>
<evidence type="ECO:0000313" key="1">
    <source>
        <dbReference type="EMBL" id="KAI3773303.1"/>
    </source>
</evidence>